<dbReference type="OrthoDB" id="1937463at2759"/>
<proteinExistence type="predicted"/>
<dbReference type="PANTHER" id="PTHR36072:SF2">
    <property type="entry name" value="OS01G0531000 PROTEIN"/>
    <property type="match status" value="1"/>
</dbReference>
<evidence type="ECO:0000313" key="3">
    <source>
        <dbReference type="Proteomes" id="UP000554482"/>
    </source>
</evidence>
<dbReference type="Proteomes" id="UP000554482">
    <property type="component" value="Unassembled WGS sequence"/>
</dbReference>
<dbReference type="InterPro" id="IPR007175">
    <property type="entry name" value="Rpr2/Snm1/Rpp21"/>
</dbReference>
<protein>
    <submittedName>
        <fullName evidence="2">RNase P Rpr2/Rpp21 subunit domain protein</fullName>
    </submittedName>
</protein>
<sequence>MKLNEEKKNGGGKSVLLMQHLQNLALWAGGHASMSSYAAFLGNLLATCGEATGDVNPLITVFHKCEAILQPGFNCTVRIETNGAKVRRRRNKLYHPTKNVVIYTCHFCSFRNMKKGTPKYHMKEIFASKVKSDTEVGSSSTKQKLVSSKSATIGSKEIKEKVVGVLHSEQIPTSILNPSSFVMHPEPAKEFPVGNSPSTTPKSLLEGKRKKTKEEWFCSEGTG</sequence>
<name>A0A7J6X222_THATH</name>
<dbReference type="Pfam" id="PF04032">
    <property type="entry name" value="Rpr2"/>
    <property type="match status" value="1"/>
</dbReference>
<keyword evidence="3" id="KW-1185">Reference proteome</keyword>
<evidence type="ECO:0000256" key="1">
    <source>
        <dbReference type="SAM" id="MobiDB-lite"/>
    </source>
</evidence>
<dbReference type="Gene3D" id="6.20.50.20">
    <property type="match status" value="1"/>
</dbReference>
<dbReference type="EMBL" id="JABWDY010007211">
    <property type="protein sequence ID" value="KAF5203127.1"/>
    <property type="molecule type" value="Genomic_DNA"/>
</dbReference>
<reference evidence="2 3" key="1">
    <citation type="submission" date="2020-06" db="EMBL/GenBank/DDBJ databases">
        <title>Transcriptomic and genomic resources for Thalictrum thalictroides and T. hernandezii: Facilitating candidate gene discovery in an emerging model plant lineage.</title>
        <authorList>
            <person name="Arias T."/>
            <person name="Riano-Pachon D.M."/>
            <person name="Di Stilio V.S."/>
        </authorList>
    </citation>
    <scope>NUCLEOTIDE SEQUENCE [LARGE SCALE GENOMIC DNA]</scope>
    <source>
        <strain evidence="3">cv. WT478/WT964</strain>
        <tissue evidence="2">Leaves</tissue>
    </source>
</reference>
<dbReference type="PANTHER" id="PTHR36072">
    <property type="entry name" value="OS01G0541600 PROTEIN"/>
    <property type="match status" value="1"/>
</dbReference>
<dbReference type="GO" id="GO:0006396">
    <property type="term" value="P:RNA processing"/>
    <property type="evidence" value="ECO:0007669"/>
    <property type="project" value="InterPro"/>
</dbReference>
<accession>A0A7J6X222</accession>
<comment type="caution">
    <text evidence="2">The sequence shown here is derived from an EMBL/GenBank/DDBJ whole genome shotgun (WGS) entry which is preliminary data.</text>
</comment>
<gene>
    <name evidence="2" type="ORF">FRX31_007286</name>
</gene>
<dbReference type="AlphaFoldDB" id="A0A7J6X222"/>
<evidence type="ECO:0000313" key="2">
    <source>
        <dbReference type="EMBL" id="KAF5203127.1"/>
    </source>
</evidence>
<organism evidence="2 3">
    <name type="scientific">Thalictrum thalictroides</name>
    <name type="common">Rue-anemone</name>
    <name type="synonym">Anemone thalictroides</name>
    <dbReference type="NCBI Taxonomy" id="46969"/>
    <lineage>
        <taxon>Eukaryota</taxon>
        <taxon>Viridiplantae</taxon>
        <taxon>Streptophyta</taxon>
        <taxon>Embryophyta</taxon>
        <taxon>Tracheophyta</taxon>
        <taxon>Spermatophyta</taxon>
        <taxon>Magnoliopsida</taxon>
        <taxon>Ranunculales</taxon>
        <taxon>Ranunculaceae</taxon>
        <taxon>Thalictroideae</taxon>
        <taxon>Thalictrum</taxon>
    </lineage>
</organism>
<feature type="region of interest" description="Disordered" evidence="1">
    <location>
        <begin position="186"/>
        <end position="223"/>
    </location>
</feature>